<feature type="domain" description="Alpha-(1,6)-fucosyltransferase N- and catalytic" evidence="2">
    <location>
        <begin position="449"/>
        <end position="550"/>
    </location>
</feature>
<dbReference type="GO" id="GO:0006487">
    <property type="term" value="P:protein N-linked glycosylation"/>
    <property type="evidence" value="ECO:0007669"/>
    <property type="project" value="TreeGrafter"/>
</dbReference>
<reference evidence="3" key="1">
    <citation type="submission" date="2021-01" db="EMBL/GenBank/DDBJ databases">
        <authorList>
            <person name="Corre E."/>
            <person name="Pelletier E."/>
            <person name="Niang G."/>
            <person name="Scheremetjew M."/>
            <person name="Finn R."/>
            <person name="Kale V."/>
            <person name="Holt S."/>
            <person name="Cochrane G."/>
            <person name="Meng A."/>
            <person name="Brown T."/>
            <person name="Cohen L."/>
        </authorList>
    </citation>
    <scope>NUCLEOTIDE SEQUENCE</scope>
    <source>
        <strain evidence="3">CCMP 2712</strain>
    </source>
</reference>
<protein>
    <recommendedName>
        <fullName evidence="2">Alpha-(1,6)-fucosyltransferase N- and catalytic domain-containing protein</fullName>
    </recommendedName>
</protein>
<gene>
    <name evidence="3" type="ORF">GTHE00462_LOCUS33415</name>
    <name evidence="4" type="ORF">GTHE00462_LOCUS33417</name>
</gene>
<dbReference type="Pfam" id="PF19745">
    <property type="entry name" value="FUT8_N_cat"/>
    <property type="match status" value="1"/>
</dbReference>
<proteinExistence type="predicted"/>
<organism evidence="3">
    <name type="scientific">Guillardia theta</name>
    <name type="common">Cryptophyte</name>
    <name type="synonym">Cryptomonas phi</name>
    <dbReference type="NCBI Taxonomy" id="55529"/>
    <lineage>
        <taxon>Eukaryota</taxon>
        <taxon>Cryptophyceae</taxon>
        <taxon>Pyrenomonadales</taxon>
        <taxon>Geminigeraceae</taxon>
        <taxon>Guillardia</taxon>
    </lineage>
</organism>
<dbReference type="EMBL" id="HBKN01042705">
    <property type="protein sequence ID" value="CAE2331353.1"/>
    <property type="molecule type" value="Transcribed_RNA"/>
</dbReference>
<evidence type="ECO:0000313" key="4">
    <source>
        <dbReference type="EMBL" id="CAE2331355.1"/>
    </source>
</evidence>
<keyword evidence="1" id="KW-0732">Signal</keyword>
<evidence type="ECO:0000313" key="3">
    <source>
        <dbReference type="EMBL" id="CAE2331353.1"/>
    </source>
</evidence>
<dbReference type="PANTHER" id="PTHR13132">
    <property type="entry name" value="ALPHA- 1,6 -FUCOSYLTRANSFERASE"/>
    <property type="match status" value="1"/>
</dbReference>
<dbReference type="Gene3D" id="3.40.50.11350">
    <property type="match status" value="1"/>
</dbReference>
<dbReference type="PANTHER" id="PTHR13132:SF29">
    <property type="entry name" value="ALPHA-(1,6)-FUCOSYLTRANSFERASE"/>
    <property type="match status" value="1"/>
</dbReference>
<feature type="chain" id="PRO_5035677248" description="Alpha-(1,6)-fucosyltransferase N- and catalytic domain-containing protein" evidence="1">
    <location>
        <begin position="29"/>
        <end position="642"/>
    </location>
</feature>
<sequence length="642" mass="72350">MCILGVGVGRCFPLFLVRLISLLVICRCLDVRSEPVDPSASSQCLKEIVPHAGYRVSFQELQDFYLVVQINCAGFARARQFSLVIGGKTTSVSECESDLLEVPVRIYRGNLAWKYVVDREDGTVEEREFQFSALPLHEPSISLSFPSPGFSFRKGVPFFFISQLSEQEEAHEFGYPRFFLEISLTSVSDAERFFRFTWGSEKQLSLDNYVQPSQSMVVMEDVDFPVGNYTLNIRLLDGYKQFSGAETSTTVEINQQLDYVPFESDFSVAECQEEGNMDERCGNGGAVEGCGHDMLRDASWLPTIDPLHSIHRCANTLAFTERVEELYKAIDNVVKPVDAARCNSAVRFRGDIASAFGTNVRALLLAIARSMAQQEHLVFEGHWEYLTYRSCPSGHISCYFENVFSCNTSSGRLYERPKSADEVDDPPMDEYRIGVSRVFNLRQNPAMFRAESTFWFLSHAADYILQPNLRMKNLVRQAKAAVNFRSPVIGVHIRQGDSCHAGTGRKCFKTGDYVQAVRNMSDLYGVRTVFVASDNADIIIELRQLHPEVDWLTLPQRRHAGELKGTLPQVINPILRTRMGLIDRRLVAEASLVDLLLLRDCDYFIGQFSSAFSLLALELSAARKGFIPPYIGMDGPWQSLVN</sequence>
<dbReference type="GO" id="GO:0046921">
    <property type="term" value="F:alpha-(1-&gt;6)-fucosyltransferase activity"/>
    <property type="evidence" value="ECO:0007669"/>
    <property type="project" value="TreeGrafter"/>
</dbReference>
<dbReference type="InterPro" id="IPR045573">
    <property type="entry name" value="Fut8_N_cat"/>
</dbReference>
<evidence type="ECO:0000259" key="2">
    <source>
        <dbReference type="Pfam" id="PF19745"/>
    </source>
</evidence>
<feature type="signal peptide" evidence="1">
    <location>
        <begin position="1"/>
        <end position="28"/>
    </location>
</feature>
<name>A0A6U6CRA5_GUITH</name>
<dbReference type="EMBL" id="HBKN01042708">
    <property type="protein sequence ID" value="CAE2331355.1"/>
    <property type="molecule type" value="Transcribed_RNA"/>
</dbReference>
<accession>A0A6U6CRA5</accession>
<evidence type="ECO:0000256" key="1">
    <source>
        <dbReference type="SAM" id="SignalP"/>
    </source>
</evidence>
<dbReference type="AlphaFoldDB" id="A0A6U6CRA5"/>